<dbReference type="InterPro" id="IPR059000">
    <property type="entry name" value="ATPase_P-type_domA"/>
</dbReference>
<keyword evidence="12" id="KW-1185">Reference proteome</keyword>
<keyword evidence="5" id="KW-1278">Translocase</keyword>
<keyword evidence="8 9" id="KW-0472">Membrane</keyword>
<dbReference type="Gene3D" id="3.40.50.1000">
    <property type="entry name" value="HAD superfamily/HAD-like"/>
    <property type="match status" value="1"/>
</dbReference>
<evidence type="ECO:0000313" key="12">
    <source>
        <dbReference type="Proteomes" id="UP000070467"/>
    </source>
</evidence>
<dbReference type="EMBL" id="LSDB01000048">
    <property type="protein sequence ID" value="KXB57322.1"/>
    <property type="molecule type" value="Genomic_DNA"/>
</dbReference>
<keyword evidence="4 9" id="KW-0812">Transmembrane</keyword>
<dbReference type="PROSITE" id="PS00154">
    <property type="entry name" value="ATPASE_E1_E2"/>
    <property type="match status" value="1"/>
</dbReference>
<dbReference type="PROSITE" id="PS01229">
    <property type="entry name" value="COF_2"/>
    <property type="match status" value="1"/>
</dbReference>
<dbReference type="Gene3D" id="1.20.1110.10">
    <property type="entry name" value="Calcium-transporting ATPase, transmembrane domain"/>
    <property type="match status" value="1"/>
</dbReference>
<evidence type="ECO:0000256" key="4">
    <source>
        <dbReference type="ARBA" id="ARBA00022692"/>
    </source>
</evidence>
<dbReference type="Gene3D" id="2.70.150.10">
    <property type="entry name" value="Calcium-transporting ATPase, cytoplasmic transduction domain A"/>
    <property type="match status" value="1"/>
</dbReference>
<dbReference type="RefSeq" id="WP_066130403.1">
    <property type="nucleotide sequence ID" value="NZ_KQ959896.1"/>
</dbReference>
<name>A0ABR5TLA8_9BACL</name>
<dbReference type="InterPro" id="IPR044492">
    <property type="entry name" value="P_typ_ATPase_HD_dom"/>
</dbReference>
<accession>A0ABR5TLA8</accession>
<dbReference type="SUPFAM" id="SSF56784">
    <property type="entry name" value="HAD-like"/>
    <property type="match status" value="1"/>
</dbReference>
<dbReference type="PANTHER" id="PTHR42861">
    <property type="entry name" value="CALCIUM-TRANSPORTING ATPASE"/>
    <property type="match status" value="1"/>
</dbReference>
<feature type="transmembrane region" description="Helical" evidence="9">
    <location>
        <begin position="199"/>
        <end position="220"/>
    </location>
</feature>
<dbReference type="InterPro" id="IPR018303">
    <property type="entry name" value="ATPase_P-typ_P_site"/>
</dbReference>
<feature type="domain" description="P-type ATPase A" evidence="10">
    <location>
        <begin position="88"/>
        <end position="185"/>
    </location>
</feature>
<evidence type="ECO:0000256" key="3">
    <source>
        <dbReference type="ARBA" id="ARBA00022553"/>
    </source>
</evidence>
<evidence type="ECO:0000256" key="6">
    <source>
        <dbReference type="ARBA" id="ARBA00022989"/>
    </source>
</evidence>
<feature type="transmembrane region" description="Helical" evidence="9">
    <location>
        <begin position="567"/>
        <end position="588"/>
    </location>
</feature>
<keyword evidence="6 9" id="KW-1133">Transmembrane helix</keyword>
<feature type="transmembrane region" description="Helical" evidence="9">
    <location>
        <begin position="658"/>
        <end position="677"/>
    </location>
</feature>
<dbReference type="InterPro" id="IPR023299">
    <property type="entry name" value="ATPase_P-typ_cyto_dom_N"/>
</dbReference>
<evidence type="ECO:0000256" key="9">
    <source>
        <dbReference type="SAM" id="Phobius"/>
    </source>
</evidence>
<evidence type="ECO:0000259" key="10">
    <source>
        <dbReference type="Pfam" id="PF00122"/>
    </source>
</evidence>
<sequence>MNYLTEEIIRKSKKNRCIENNYKSTKEIIFTNTFTFFNFIITVLAVLVATTRRYENLLFIFVIFINTMIGIFQEIKSKNELEKLSFLSKSKYKVNRNNNIEEIAEYEIVEGEFLHLYSGDNIPCDGTILEGEIEVNESILTGETDNVFKKEKDIVLSGSFITSGNCLIKVDKVGEDSFINKINKEAKILKKYPSKLRDYMNAILKYISFFLIPIAILLYLKGKKSGLNYEEVVLKSVGALIGMIPEGLILLTSVSLFVSAYKLAKDKILVQELYCTEMLARVDVLCFDKTGTITTGDMEVVSIDKKTKDVLEKYLSYFDDDNLTSKAIKKILNLEPTWQVLKKKSFSSDCKYSYIQVRGEGTYFFGSYDFLNFQDKDRSKHENLKNLGYRILAVSRSKEYINKPKNTELIGTVVLSDKIKNNARETLDFFKKEAVDIKVISGDNPNCVLVIAKKAGIQSEKAVDMKNVSDEKLEEVVLNNNIFGHTTPVQKKKMIEILKNNKKTVAMVGDGVNDVLALKKADISFAMKHAPSSVKSVSNIVLLTDNFNSFYKVLMEGRRVINNISKVATLFLIKTFFSISFSFLVIVFSFEFPFIPIQFTIISALTIGIPSFFLTLEENRKKVQEDFMKKILLNSVFAGSILLAITILANIFNSLNTLFSLALLNGIIMVYRVSLPLSNLKKLLILFLFIFSIIFILINSLFIEKTFLNFTINNLIFLFFSSLLIIIIHLFIKKRTNL</sequence>
<gene>
    <name evidence="11" type="ORF">HMPREF1871_00877</name>
</gene>
<dbReference type="Gene3D" id="3.40.1110.10">
    <property type="entry name" value="Calcium-transporting ATPase, cytoplasmic domain N"/>
    <property type="match status" value="1"/>
</dbReference>
<dbReference type="Pfam" id="PF00122">
    <property type="entry name" value="E1-E2_ATPase"/>
    <property type="match status" value="1"/>
</dbReference>
<evidence type="ECO:0000256" key="5">
    <source>
        <dbReference type="ARBA" id="ARBA00022967"/>
    </source>
</evidence>
<evidence type="ECO:0000256" key="8">
    <source>
        <dbReference type="ARBA" id="ARBA00023136"/>
    </source>
</evidence>
<dbReference type="SUPFAM" id="SSF81665">
    <property type="entry name" value="Calcium ATPase, transmembrane domain M"/>
    <property type="match status" value="1"/>
</dbReference>
<dbReference type="InterPro" id="IPR008250">
    <property type="entry name" value="ATPase_P-typ_transduc_dom_A_sf"/>
</dbReference>
<dbReference type="Proteomes" id="UP000070467">
    <property type="component" value="Unassembled WGS sequence"/>
</dbReference>
<feature type="transmembrane region" description="Helical" evidence="9">
    <location>
        <begin position="684"/>
        <end position="703"/>
    </location>
</feature>
<feature type="transmembrane region" description="Helical" evidence="9">
    <location>
        <begin position="594"/>
        <end position="616"/>
    </location>
</feature>
<protein>
    <submittedName>
        <fullName evidence="11">E1-E2 ATPase</fullName>
    </submittedName>
</protein>
<dbReference type="SFLD" id="SFLDS00003">
    <property type="entry name" value="Haloacid_Dehalogenase"/>
    <property type="match status" value="1"/>
</dbReference>
<evidence type="ECO:0000256" key="7">
    <source>
        <dbReference type="ARBA" id="ARBA00023065"/>
    </source>
</evidence>
<dbReference type="Pfam" id="PF00702">
    <property type="entry name" value="Hydrolase"/>
    <property type="match status" value="1"/>
</dbReference>
<dbReference type="InterPro" id="IPR023214">
    <property type="entry name" value="HAD_sf"/>
</dbReference>
<dbReference type="InterPro" id="IPR001757">
    <property type="entry name" value="P_typ_ATPase"/>
</dbReference>
<dbReference type="InterPro" id="IPR023298">
    <property type="entry name" value="ATPase_P-typ_TM_dom_sf"/>
</dbReference>
<organism evidence="11 12">
    <name type="scientific">Gemelliphila asaccharolytica</name>
    <dbReference type="NCBI Taxonomy" id="502393"/>
    <lineage>
        <taxon>Bacteria</taxon>
        <taxon>Bacillati</taxon>
        <taxon>Bacillota</taxon>
        <taxon>Bacilli</taxon>
        <taxon>Bacillales</taxon>
        <taxon>Gemellaceae</taxon>
        <taxon>Gemelliphila</taxon>
    </lineage>
</organism>
<evidence type="ECO:0000256" key="1">
    <source>
        <dbReference type="ARBA" id="ARBA00004141"/>
    </source>
</evidence>
<dbReference type="SFLD" id="SFLDG00002">
    <property type="entry name" value="C1.7:_P-type_atpase_like"/>
    <property type="match status" value="1"/>
</dbReference>
<keyword evidence="2" id="KW-0813">Transport</keyword>
<dbReference type="PRINTS" id="PR00120">
    <property type="entry name" value="HATPASE"/>
</dbReference>
<feature type="transmembrane region" description="Helical" evidence="9">
    <location>
        <begin position="28"/>
        <end position="50"/>
    </location>
</feature>
<comment type="subcellular location">
    <subcellularLocation>
        <location evidence="1">Membrane</location>
        <topology evidence="1">Multi-pass membrane protein</topology>
    </subcellularLocation>
</comment>
<keyword evidence="7" id="KW-0406">Ion transport</keyword>
<dbReference type="SFLD" id="SFLDF00027">
    <property type="entry name" value="p-type_atpase"/>
    <property type="match status" value="1"/>
</dbReference>
<evidence type="ECO:0000256" key="2">
    <source>
        <dbReference type="ARBA" id="ARBA00022448"/>
    </source>
</evidence>
<evidence type="ECO:0000313" key="11">
    <source>
        <dbReference type="EMBL" id="KXB57322.1"/>
    </source>
</evidence>
<dbReference type="SUPFAM" id="SSF81653">
    <property type="entry name" value="Calcium ATPase, transduction domain A"/>
    <property type="match status" value="1"/>
</dbReference>
<dbReference type="PRINTS" id="PR00119">
    <property type="entry name" value="CATATPASE"/>
</dbReference>
<reference evidence="11 12" key="1">
    <citation type="submission" date="2016-01" db="EMBL/GenBank/DDBJ databases">
        <authorList>
            <person name="Mitreva M."/>
            <person name="Pepin K.H."/>
            <person name="Mihindukulasuriya K.A."/>
            <person name="Fulton R."/>
            <person name="Fronick C."/>
            <person name="O'Laughlin M."/>
            <person name="Miner T."/>
            <person name="Herter B."/>
            <person name="Rosa B.A."/>
            <person name="Cordes M."/>
            <person name="Tomlinson C."/>
            <person name="Wollam A."/>
            <person name="Palsikar V.B."/>
            <person name="Mardis E.R."/>
            <person name="Wilson R.K."/>
        </authorList>
    </citation>
    <scope>NUCLEOTIDE SEQUENCE [LARGE SCALE GENOMIC DNA]</scope>
    <source>
        <strain evidence="11 12">KA00071</strain>
    </source>
</reference>
<keyword evidence="3" id="KW-0597">Phosphoprotein</keyword>
<dbReference type="NCBIfam" id="TIGR01494">
    <property type="entry name" value="ATPase_P-type"/>
    <property type="match status" value="2"/>
</dbReference>
<proteinExistence type="predicted"/>
<comment type="caution">
    <text evidence="11">The sequence shown here is derived from an EMBL/GenBank/DDBJ whole genome shotgun (WGS) entry which is preliminary data.</text>
</comment>
<feature type="transmembrane region" description="Helical" evidence="9">
    <location>
        <begin position="240"/>
        <end position="261"/>
    </location>
</feature>
<feature type="transmembrane region" description="Helical" evidence="9">
    <location>
        <begin position="56"/>
        <end position="75"/>
    </location>
</feature>
<dbReference type="InterPro" id="IPR036412">
    <property type="entry name" value="HAD-like_sf"/>
</dbReference>
<feature type="transmembrane region" description="Helical" evidence="9">
    <location>
        <begin position="715"/>
        <end position="732"/>
    </location>
</feature>